<dbReference type="SUPFAM" id="SSF52540">
    <property type="entry name" value="P-loop containing nucleoside triphosphate hydrolases"/>
    <property type="match status" value="1"/>
</dbReference>
<dbReference type="AlphaFoldDB" id="A0A6J4MQ72"/>
<sequence>MGRVVLHVGLPKTGTSFLQGVLRENDSLLAGHGLHLPAGRPQDHFAAVLFLTDRSASWGRSPQAGRRAWRQLLAALPSEPGAVTVLSSETLCLARPRHVRRVLTDLAEHGVEQVDVVVTVRDLARQLPAEWQEGVKHGRRGSYPAFLRAVLADPAELTDPAAGQRHRRFWAAQDPVAVLDRWAADLPADRVHCVVSPPSGAAPDELWRRFATALGLADEVAAAVVIPEAQVNASLGAVQLEVLRRVNRRYTRRGREQGYGTVAKRLYAGRLLRGQQGTRLVLPAGYLDVAATVADRWVEGITTRGWRVVGDLAELRPVVPGDTEAPRLPRVTPAAMLASSVDATAGLLEEVERLTAENAALRRHGADEPLPAAGVPAATATVVRRGVSAVRSRVGRDGAA</sequence>
<reference evidence="1" key="1">
    <citation type="submission" date="2020-02" db="EMBL/GenBank/DDBJ databases">
        <authorList>
            <person name="Meier V. D."/>
        </authorList>
    </citation>
    <scope>NUCLEOTIDE SEQUENCE</scope>
    <source>
        <strain evidence="1">AVDCRST_MAG36</strain>
    </source>
</reference>
<protein>
    <recommendedName>
        <fullName evidence="2">Sulfotransferase family protein</fullName>
    </recommendedName>
</protein>
<accession>A0A6J4MQ72</accession>
<evidence type="ECO:0000313" key="1">
    <source>
        <dbReference type="EMBL" id="CAA9365714.1"/>
    </source>
</evidence>
<dbReference type="InterPro" id="IPR027417">
    <property type="entry name" value="P-loop_NTPase"/>
</dbReference>
<gene>
    <name evidence="1" type="ORF">AVDCRST_MAG36-3062</name>
</gene>
<name>A0A6J4MQ72_9ACTN</name>
<proteinExistence type="predicted"/>
<evidence type="ECO:0008006" key="2">
    <source>
        <dbReference type="Google" id="ProtNLM"/>
    </source>
</evidence>
<dbReference type="EMBL" id="CADCUH010000193">
    <property type="protein sequence ID" value="CAA9365714.1"/>
    <property type="molecule type" value="Genomic_DNA"/>
</dbReference>
<dbReference type="Gene3D" id="3.40.50.300">
    <property type="entry name" value="P-loop containing nucleotide triphosphate hydrolases"/>
    <property type="match status" value="1"/>
</dbReference>
<organism evidence="1">
    <name type="scientific">uncultured Nocardioidaceae bacterium</name>
    <dbReference type="NCBI Taxonomy" id="253824"/>
    <lineage>
        <taxon>Bacteria</taxon>
        <taxon>Bacillati</taxon>
        <taxon>Actinomycetota</taxon>
        <taxon>Actinomycetes</taxon>
        <taxon>Propionibacteriales</taxon>
        <taxon>Nocardioidaceae</taxon>
        <taxon>environmental samples</taxon>
    </lineage>
</organism>